<dbReference type="EMBL" id="NVUS01000032">
    <property type="protein sequence ID" value="PCI97232.1"/>
    <property type="molecule type" value="Genomic_DNA"/>
</dbReference>
<evidence type="ECO:0008006" key="3">
    <source>
        <dbReference type="Google" id="ProtNLM"/>
    </source>
</evidence>
<gene>
    <name evidence="2" type="ORF">COB13_16195</name>
</gene>
<protein>
    <recommendedName>
        <fullName evidence="3">DUF4064 domain-containing protein</fullName>
    </recommendedName>
</protein>
<comment type="caution">
    <text evidence="2">The sequence shown here is derived from an EMBL/GenBank/DDBJ whole genome shotgun (WGS) entry which is preliminary data.</text>
</comment>
<accession>A0A2A4YQZ8</accession>
<reference key="1">
    <citation type="submission" date="2017-08" db="EMBL/GenBank/DDBJ databases">
        <title>A dynamic microbial community with high functional redundancy inhabits the cold, oxic subseafloor aquifer.</title>
        <authorList>
            <person name="Tully B.J."/>
            <person name="Wheat C.G."/>
            <person name="Glazer B.T."/>
            <person name="Huber J.A."/>
        </authorList>
    </citation>
    <scope>NUCLEOTIDE SEQUENCE [LARGE SCALE GENOMIC DNA]</scope>
</reference>
<organism evidence="2">
    <name type="scientific">OCS116 cluster bacterium</name>
    <dbReference type="NCBI Taxonomy" id="2030921"/>
    <lineage>
        <taxon>Bacteria</taxon>
        <taxon>Pseudomonadati</taxon>
        <taxon>Pseudomonadota</taxon>
        <taxon>Alphaproteobacteria</taxon>
        <taxon>OCS116 cluster</taxon>
    </lineage>
</organism>
<keyword evidence="1" id="KW-1133">Transmembrane helix</keyword>
<proteinExistence type="predicted"/>
<feature type="transmembrane region" description="Helical" evidence="1">
    <location>
        <begin position="68"/>
        <end position="88"/>
    </location>
</feature>
<keyword evidence="1" id="KW-0472">Membrane</keyword>
<evidence type="ECO:0000313" key="2">
    <source>
        <dbReference type="EMBL" id="PCI97232.1"/>
    </source>
</evidence>
<dbReference type="AlphaFoldDB" id="A0A2A4YQZ8"/>
<sequence>MNKIARIISVSFGAFAGIGGIEHGYFEWLQGYTRPAGLMISSIGAPCVPETVWHACEPAMTILPNFRITGIVAFILGIATIFYSLTVVRKGSGGVVLILLSLALLLMGGGIVPPVIGVVGGVFAIFGRSGLR</sequence>
<reference evidence="2" key="2">
    <citation type="journal article" date="2018" name="ISME J.">
        <title>A dynamic microbial community with high functional redundancy inhabits the cold, oxic subseafloor aquifer.</title>
        <authorList>
            <person name="Tully B.J."/>
            <person name="Wheat C.G."/>
            <person name="Glazer B.T."/>
            <person name="Huber J.A."/>
        </authorList>
    </citation>
    <scope>NUCLEOTIDE SEQUENCE</scope>
    <source>
        <strain evidence="2">NORP83</strain>
    </source>
</reference>
<feature type="transmembrane region" description="Helical" evidence="1">
    <location>
        <begin position="95"/>
        <end position="126"/>
    </location>
</feature>
<keyword evidence="1" id="KW-0812">Transmembrane</keyword>
<evidence type="ECO:0000256" key="1">
    <source>
        <dbReference type="SAM" id="Phobius"/>
    </source>
</evidence>
<feature type="transmembrane region" description="Helical" evidence="1">
    <location>
        <begin position="7"/>
        <end position="26"/>
    </location>
</feature>
<name>A0A2A4YQZ8_9PROT</name>